<proteinExistence type="inferred from homology"/>
<dbReference type="PANTHER" id="PTHR16201:SF34">
    <property type="entry name" value="LYSOSOMAL AMINO ACID TRANSPORTER 1"/>
    <property type="match status" value="1"/>
</dbReference>
<feature type="transmembrane region" description="Helical" evidence="8">
    <location>
        <begin position="303"/>
        <end position="321"/>
    </location>
</feature>
<dbReference type="GO" id="GO:0000329">
    <property type="term" value="C:fungal-type vacuole membrane"/>
    <property type="evidence" value="ECO:0007669"/>
    <property type="project" value="TreeGrafter"/>
</dbReference>
<dbReference type="Proteomes" id="UP000799438">
    <property type="component" value="Unassembled WGS sequence"/>
</dbReference>
<comment type="subcellular location">
    <subcellularLocation>
        <location evidence="1">Membrane</location>
        <topology evidence="1">Multi-pass membrane protein</topology>
    </subcellularLocation>
</comment>
<dbReference type="GO" id="GO:0015174">
    <property type="term" value="F:basic amino acid transmembrane transporter activity"/>
    <property type="evidence" value="ECO:0007669"/>
    <property type="project" value="TreeGrafter"/>
</dbReference>
<comment type="similarity">
    <text evidence="5">Belongs to the laat-1 family.</text>
</comment>
<evidence type="ECO:0000256" key="4">
    <source>
        <dbReference type="ARBA" id="ARBA00023136"/>
    </source>
</evidence>
<dbReference type="Gene3D" id="1.20.1280.290">
    <property type="match status" value="2"/>
</dbReference>
<evidence type="ECO:0000313" key="9">
    <source>
        <dbReference type="EMBL" id="KAF2140545.1"/>
    </source>
</evidence>
<feature type="compositionally biased region" description="Basic and acidic residues" evidence="7">
    <location>
        <begin position="186"/>
        <end position="195"/>
    </location>
</feature>
<dbReference type="OrthoDB" id="8048523at2759"/>
<feature type="transmembrane region" description="Helical" evidence="8">
    <location>
        <begin position="100"/>
        <end position="124"/>
    </location>
</feature>
<dbReference type="SMART" id="SM00679">
    <property type="entry name" value="CTNS"/>
    <property type="match status" value="2"/>
</dbReference>
<accession>A0A6A6BBD2</accession>
<evidence type="ECO:0000256" key="2">
    <source>
        <dbReference type="ARBA" id="ARBA00022692"/>
    </source>
</evidence>
<organism evidence="9 10">
    <name type="scientific">Aplosporella prunicola CBS 121167</name>
    <dbReference type="NCBI Taxonomy" id="1176127"/>
    <lineage>
        <taxon>Eukaryota</taxon>
        <taxon>Fungi</taxon>
        <taxon>Dikarya</taxon>
        <taxon>Ascomycota</taxon>
        <taxon>Pezizomycotina</taxon>
        <taxon>Dothideomycetes</taxon>
        <taxon>Dothideomycetes incertae sedis</taxon>
        <taxon>Botryosphaeriales</taxon>
        <taxon>Aplosporellaceae</taxon>
        <taxon>Aplosporella</taxon>
    </lineage>
</organism>
<dbReference type="InterPro" id="IPR051415">
    <property type="entry name" value="LAAT-1"/>
</dbReference>
<comment type="catalytic activity">
    <reaction evidence="6">
        <text>L-histidine(out) + L-arginine(in) = L-histidine(in) + L-arginine(out)</text>
        <dbReference type="Rhea" id="RHEA:71063"/>
        <dbReference type="ChEBI" id="CHEBI:32682"/>
        <dbReference type="ChEBI" id="CHEBI:57595"/>
    </reaction>
</comment>
<evidence type="ECO:0000256" key="5">
    <source>
        <dbReference type="ARBA" id="ARBA00038039"/>
    </source>
</evidence>
<dbReference type="InterPro" id="IPR006603">
    <property type="entry name" value="PQ-loop_rpt"/>
</dbReference>
<evidence type="ECO:0000256" key="8">
    <source>
        <dbReference type="SAM" id="Phobius"/>
    </source>
</evidence>
<dbReference type="GeneID" id="54294590"/>
<keyword evidence="3 8" id="KW-1133">Transmembrane helix</keyword>
<evidence type="ECO:0000256" key="1">
    <source>
        <dbReference type="ARBA" id="ARBA00004141"/>
    </source>
</evidence>
<dbReference type="AlphaFoldDB" id="A0A6A6BBD2"/>
<feature type="region of interest" description="Disordered" evidence="7">
    <location>
        <begin position="164"/>
        <end position="232"/>
    </location>
</feature>
<feature type="compositionally biased region" description="Polar residues" evidence="7">
    <location>
        <begin position="210"/>
        <end position="228"/>
    </location>
</feature>
<reference evidence="9" key="1">
    <citation type="journal article" date="2020" name="Stud. Mycol.">
        <title>101 Dothideomycetes genomes: a test case for predicting lifestyles and emergence of pathogens.</title>
        <authorList>
            <person name="Haridas S."/>
            <person name="Albert R."/>
            <person name="Binder M."/>
            <person name="Bloem J."/>
            <person name="Labutti K."/>
            <person name="Salamov A."/>
            <person name="Andreopoulos B."/>
            <person name="Baker S."/>
            <person name="Barry K."/>
            <person name="Bills G."/>
            <person name="Bluhm B."/>
            <person name="Cannon C."/>
            <person name="Castanera R."/>
            <person name="Culley D."/>
            <person name="Daum C."/>
            <person name="Ezra D."/>
            <person name="Gonzalez J."/>
            <person name="Henrissat B."/>
            <person name="Kuo A."/>
            <person name="Liang C."/>
            <person name="Lipzen A."/>
            <person name="Lutzoni F."/>
            <person name="Magnuson J."/>
            <person name="Mondo S."/>
            <person name="Nolan M."/>
            <person name="Ohm R."/>
            <person name="Pangilinan J."/>
            <person name="Park H.-J."/>
            <person name="Ramirez L."/>
            <person name="Alfaro M."/>
            <person name="Sun H."/>
            <person name="Tritt A."/>
            <person name="Yoshinaga Y."/>
            <person name="Zwiers L.-H."/>
            <person name="Turgeon B."/>
            <person name="Goodwin S."/>
            <person name="Spatafora J."/>
            <person name="Crous P."/>
            <person name="Grigoriev I."/>
        </authorList>
    </citation>
    <scope>NUCLEOTIDE SEQUENCE</scope>
    <source>
        <strain evidence="9">CBS 121167</strain>
    </source>
</reference>
<gene>
    <name evidence="9" type="ORF">K452DRAFT_230434</name>
</gene>
<dbReference type="Pfam" id="PF04193">
    <property type="entry name" value="PQ-loop"/>
    <property type="match status" value="2"/>
</dbReference>
<dbReference type="PANTHER" id="PTHR16201">
    <property type="entry name" value="SEVEN TRANSMEMBRANE PROTEIN 1-RELATED"/>
    <property type="match status" value="1"/>
</dbReference>
<dbReference type="EMBL" id="ML995489">
    <property type="protein sequence ID" value="KAF2140545.1"/>
    <property type="molecule type" value="Genomic_DNA"/>
</dbReference>
<keyword evidence="10" id="KW-1185">Reference proteome</keyword>
<feature type="transmembrane region" description="Helical" evidence="8">
    <location>
        <begin position="361"/>
        <end position="382"/>
    </location>
</feature>
<name>A0A6A6BBD2_9PEZI</name>
<keyword evidence="4 8" id="KW-0472">Membrane</keyword>
<evidence type="ECO:0000256" key="6">
    <source>
        <dbReference type="ARBA" id="ARBA00050768"/>
    </source>
</evidence>
<dbReference type="FunFam" id="1.20.1280.290:FF:000009">
    <property type="entry name" value="PQ loop repeat family protein"/>
    <property type="match status" value="1"/>
</dbReference>
<sequence length="444" mass="49075">MSTTSWTLTLHPALPEYCEPENGFLRFLSSTFHTCVPTNLAFLSTLLGTLSVVSWLFAQLPQIYKNYTLKSTSGLSIFFLSEWLLGDVSNLVGSVLTKQALWQVIIATYYCFVDFMLVGQWLWYERLRHGRPLIRVWRRGNKRPYGGNGPDDLSEVIDGMSVMSESETISEDSKKKDTNDGSDSISHSDPKDVFRSPRYSSYPSKEGPGSLTSTPSRTITRTGRSNSPMPSPRTALYLTMLLAVVARASPLTPPPSTTSFASQTDTTETPAEIAGRLSSWLCTMLYLGSRLPQLYKNYIRKSTAGLSPTLFLAAFLGNLFYSSSIATNPCAWGSYPAHGAGGWVDEEGSQRGEWISRAVPFWLGAAGVLIMDAAVGVQLWYYGEAPAAERAVVVVPEEGGKKWRWRRVSGWMRGWIPAVSELPAPRAEEERLLGTRADGRYGAV</sequence>
<protein>
    <recommendedName>
        <fullName evidence="11">PQ-loop repeat-containing protein</fullName>
    </recommendedName>
</protein>
<dbReference type="GO" id="GO:0034488">
    <property type="term" value="P:basic amino acid transmembrane export from vacuole"/>
    <property type="evidence" value="ECO:0007669"/>
    <property type="project" value="TreeGrafter"/>
</dbReference>
<feature type="transmembrane region" description="Helical" evidence="8">
    <location>
        <begin position="39"/>
        <end position="58"/>
    </location>
</feature>
<evidence type="ECO:0000256" key="3">
    <source>
        <dbReference type="ARBA" id="ARBA00022989"/>
    </source>
</evidence>
<evidence type="ECO:0008006" key="11">
    <source>
        <dbReference type="Google" id="ProtNLM"/>
    </source>
</evidence>
<dbReference type="RefSeq" id="XP_033396258.1">
    <property type="nucleotide sequence ID" value="XM_033537094.1"/>
</dbReference>
<keyword evidence="2 8" id="KW-0812">Transmembrane</keyword>
<evidence type="ECO:0000313" key="10">
    <source>
        <dbReference type="Proteomes" id="UP000799438"/>
    </source>
</evidence>
<evidence type="ECO:0000256" key="7">
    <source>
        <dbReference type="SAM" id="MobiDB-lite"/>
    </source>
</evidence>